<dbReference type="EMBL" id="CP022386">
    <property type="protein sequence ID" value="ATA86761.1"/>
    <property type="molecule type" value="Genomic_DNA"/>
</dbReference>
<accession>A0A250FP25</accession>
<keyword evidence="1" id="KW-0732">Signal</keyword>
<name>A0A250FP25_9FLAO</name>
<dbReference type="Proteomes" id="UP000217250">
    <property type="component" value="Chromosome"/>
</dbReference>
<evidence type="ECO:0000256" key="1">
    <source>
        <dbReference type="SAM" id="SignalP"/>
    </source>
</evidence>
<organism evidence="2 3">
    <name type="scientific">Capnocytophaga gingivalis</name>
    <dbReference type="NCBI Taxonomy" id="1017"/>
    <lineage>
        <taxon>Bacteria</taxon>
        <taxon>Pseudomonadati</taxon>
        <taxon>Bacteroidota</taxon>
        <taxon>Flavobacteriia</taxon>
        <taxon>Flavobacteriales</taxon>
        <taxon>Flavobacteriaceae</taxon>
        <taxon>Capnocytophaga</taxon>
    </lineage>
</organism>
<gene>
    <name evidence="2" type="ORF">CGC50_06025</name>
</gene>
<dbReference type="RefSeq" id="WP_095910099.1">
    <property type="nucleotide sequence ID" value="NZ_CAUVDA010000004.1"/>
</dbReference>
<reference evidence="3" key="1">
    <citation type="submission" date="2017-06" db="EMBL/GenBank/DDBJ databases">
        <title>Capnocytophaga spp. assemblies.</title>
        <authorList>
            <person name="Gulvik C.A."/>
        </authorList>
    </citation>
    <scope>NUCLEOTIDE SEQUENCE [LARGE SCALE GENOMIC DNA]</scope>
    <source>
        <strain evidence="3">H1496</strain>
    </source>
</reference>
<dbReference type="OrthoDB" id="9773381at2"/>
<dbReference type="KEGG" id="cgh:CGC50_06025"/>
<evidence type="ECO:0000313" key="2">
    <source>
        <dbReference type="EMBL" id="ATA86761.1"/>
    </source>
</evidence>
<feature type="signal peptide" evidence="1">
    <location>
        <begin position="1"/>
        <end position="18"/>
    </location>
</feature>
<proteinExistence type="predicted"/>
<dbReference type="AlphaFoldDB" id="A0A250FP25"/>
<protein>
    <submittedName>
        <fullName evidence="2">DUF4835 domain-containing protein</fullName>
    </submittedName>
</protein>
<sequence length="294" mass="33414">MRKLILLCLLIFTMTANAQELSCRVTVNTQRINQTNQRAFVTLQRALQEFVNKTQWTDIKARENERINCSFVLTLSSYENNNFKADLQVQASRPVYGSTYPTPLLNYQEKDITFSYLENEPIYFNPNTFTSNLSSIIAYYALIIIGLDADTFAPNGGNPYFEQALAVVLNAQSSSDSAWQQNGSNNRWQMVTDLLAEDFAGFHKALYTYHRQGLDLMAQDIQKGKNQIGAALLELSQINNSRINRFVSQLFFDAKADEISQLLSGGKPLDKKEEVRAVLLKLAPTRAQEWNQIK</sequence>
<dbReference type="GeneID" id="84808115"/>
<feature type="chain" id="PRO_5011992880" evidence="1">
    <location>
        <begin position="19"/>
        <end position="294"/>
    </location>
</feature>
<evidence type="ECO:0000313" key="3">
    <source>
        <dbReference type="Proteomes" id="UP000217250"/>
    </source>
</evidence>
<dbReference type="Pfam" id="PF16119">
    <property type="entry name" value="DUF4835"/>
    <property type="match status" value="1"/>
</dbReference>
<dbReference type="InterPro" id="IPR032274">
    <property type="entry name" value="DUF4835"/>
</dbReference>